<dbReference type="Pfam" id="PF00069">
    <property type="entry name" value="Pkinase"/>
    <property type="match status" value="1"/>
</dbReference>
<dbReference type="InterPro" id="IPR011009">
    <property type="entry name" value="Kinase-like_dom_sf"/>
</dbReference>
<geneLocation type="plasmid" evidence="3 4">
    <name>unnamed3</name>
</geneLocation>
<accession>A0A3G8YJ41</accession>
<dbReference type="AlphaFoldDB" id="A0A3G8YJ41"/>
<dbReference type="PANTHER" id="PTHR44329">
    <property type="entry name" value="SERINE/THREONINE-PROTEIN KINASE TNNI3K-RELATED"/>
    <property type="match status" value="1"/>
</dbReference>
<dbReference type="InterPro" id="IPR051681">
    <property type="entry name" value="Ser/Thr_Kinases-Pseudokinases"/>
</dbReference>
<sequence length="625" mass="70074">MTNYVDGKGQAVVLARTLGRGGQGTVYAVLGRRDTVAKIYLNPPDQQTARKLDALAKTSDTQLLSVSAWPQSVLKDHTGKVQGFVMPLVDASDFQELHMLYRIAARRQSFPNVDGRFLVHVARNVARGFAVLHMHGHLMGDVSSRNVMVSRGGTVRFIDTDSFQIKLGSETYPCPVGTPEFTPPELQGKALGKLLRTADHDLFGLASLIFHLLFDGRHPYAGVHDNKAAPSLAEAIAADQFAYSLKRRTGVKPPPATLRLSSLHLTLQDFFERAFSPVHRNRPAASEWETVLADLSKHLTPCRNKPSHWHDRRMPCPECLKNQGVPTQAGVPPSAQRINVEVEIKRIWLAVQAVPMPLPPQEIIRKEIPEPFQISDWPPLSDSLLDRIWNIFSSGSLEEQRKRRYREQLIEAKGQHQYKIESLGEKIAQSFSHQQNQSAQARYKTAIKELEGLRREVQVINQEEQQELRSQHINQQQDLLSQYLAQQIIGTDMISGVGPGLIATLNQHGVSNAKHITPQIDRIKGVGPKRQQDLRAWRADLERKFRSTSAPLSPQATGKVQISMDRKRAAKLKVIEAAVVQLKNDLPRWKNAELPIADKISELQFELARHQKTLDLIEKTLAGLS</sequence>
<protein>
    <recommendedName>
        <fullName evidence="2">Protein kinase domain-containing protein</fullName>
    </recommendedName>
</protein>
<dbReference type="GO" id="GO:0004674">
    <property type="term" value="F:protein serine/threonine kinase activity"/>
    <property type="evidence" value="ECO:0007669"/>
    <property type="project" value="TreeGrafter"/>
</dbReference>
<evidence type="ECO:0000313" key="4">
    <source>
        <dbReference type="Proteomes" id="UP000276417"/>
    </source>
</evidence>
<gene>
    <name evidence="3" type="ORF">EHF33_20365</name>
</gene>
<name>A0A3G8YJ41_9DEIO</name>
<dbReference type="Proteomes" id="UP000276417">
    <property type="component" value="Plasmid unnamed3"/>
</dbReference>
<evidence type="ECO:0000256" key="1">
    <source>
        <dbReference type="SAM" id="Coils"/>
    </source>
</evidence>
<dbReference type="Gene3D" id="1.10.510.10">
    <property type="entry name" value="Transferase(Phosphotransferase) domain 1"/>
    <property type="match status" value="1"/>
</dbReference>
<proteinExistence type="predicted"/>
<dbReference type="OrthoDB" id="9805504at2"/>
<dbReference type="PROSITE" id="PS50011">
    <property type="entry name" value="PROTEIN_KINASE_DOM"/>
    <property type="match status" value="1"/>
</dbReference>
<organism evidence="3 4">
    <name type="scientific">Deinococcus psychrotolerans</name>
    <dbReference type="NCBI Taxonomy" id="2489213"/>
    <lineage>
        <taxon>Bacteria</taxon>
        <taxon>Thermotogati</taxon>
        <taxon>Deinococcota</taxon>
        <taxon>Deinococci</taxon>
        <taxon>Deinococcales</taxon>
        <taxon>Deinococcaceae</taxon>
        <taxon>Deinococcus</taxon>
    </lineage>
</organism>
<feature type="coiled-coil region" evidence="1">
    <location>
        <begin position="436"/>
        <end position="467"/>
    </location>
</feature>
<dbReference type="PANTHER" id="PTHR44329:SF214">
    <property type="entry name" value="PROTEIN KINASE DOMAIN-CONTAINING PROTEIN"/>
    <property type="match status" value="1"/>
</dbReference>
<dbReference type="SMART" id="SM00220">
    <property type="entry name" value="S_TKc"/>
    <property type="match status" value="1"/>
</dbReference>
<keyword evidence="4" id="KW-1185">Reference proteome</keyword>
<keyword evidence="1" id="KW-0175">Coiled coil</keyword>
<evidence type="ECO:0000259" key="2">
    <source>
        <dbReference type="PROSITE" id="PS50011"/>
    </source>
</evidence>
<dbReference type="GO" id="GO:0005524">
    <property type="term" value="F:ATP binding"/>
    <property type="evidence" value="ECO:0007669"/>
    <property type="project" value="InterPro"/>
</dbReference>
<dbReference type="RefSeq" id="WP_124875694.1">
    <property type="nucleotide sequence ID" value="NZ_CP034187.1"/>
</dbReference>
<evidence type="ECO:0000313" key="3">
    <source>
        <dbReference type="EMBL" id="AZI45262.1"/>
    </source>
</evidence>
<reference evidence="3 4" key="1">
    <citation type="submission" date="2018-11" db="EMBL/GenBank/DDBJ databases">
        <title>Deinococcus shelandsis sp. nov., isolated from South Shetland Islands soil of Antarctica.</title>
        <authorList>
            <person name="Tian J."/>
        </authorList>
    </citation>
    <scope>NUCLEOTIDE SEQUENCE [LARGE SCALE GENOMIC DNA]</scope>
    <source>
        <strain evidence="3 4">S14-83T</strain>
        <plasmid evidence="3 4">unnamed3</plasmid>
    </source>
</reference>
<dbReference type="EMBL" id="CP034187">
    <property type="protein sequence ID" value="AZI45262.1"/>
    <property type="molecule type" value="Genomic_DNA"/>
</dbReference>
<feature type="domain" description="Protein kinase" evidence="2">
    <location>
        <begin position="12"/>
        <end position="292"/>
    </location>
</feature>
<dbReference type="KEGG" id="dph:EHF33_20365"/>
<dbReference type="InterPro" id="IPR000719">
    <property type="entry name" value="Prot_kinase_dom"/>
</dbReference>
<dbReference type="SUPFAM" id="SSF56112">
    <property type="entry name" value="Protein kinase-like (PK-like)"/>
    <property type="match status" value="1"/>
</dbReference>
<keyword evidence="3" id="KW-0614">Plasmid</keyword>